<evidence type="ECO:0000259" key="6">
    <source>
        <dbReference type="PROSITE" id="PS50975"/>
    </source>
</evidence>
<dbReference type="InterPro" id="IPR052032">
    <property type="entry name" value="ATP-dep_AA_Ligase"/>
</dbReference>
<dbReference type="Gene3D" id="3.30.1490.20">
    <property type="entry name" value="ATP-grasp fold, A domain"/>
    <property type="match status" value="1"/>
</dbReference>
<dbReference type="InterPro" id="IPR003135">
    <property type="entry name" value="ATP-grasp_carboxylate-amine"/>
</dbReference>
<dbReference type="AlphaFoldDB" id="A0A1I2ZES3"/>
<dbReference type="STRING" id="442341.SAMN04487959_10379"/>
<gene>
    <name evidence="7" type="ORF">SAMN04487959_10379</name>
</gene>
<keyword evidence="1" id="KW-0436">Ligase</keyword>
<dbReference type="Gene3D" id="3.30.470.20">
    <property type="entry name" value="ATP-grasp fold, B domain"/>
    <property type="match status" value="1"/>
</dbReference>
<dbReference type="InterPro" id="IPR011761">
    <property type="entry name" value="ATP-grasp"/>
</dbReference>
<keyword evidence="8" id="KW-1185">Reference proteome</keyword>
<dbReference type="EMBL" id="FOPY01000003">
    <property type="protein sequence ID" value="SFH36337.1"/>
    <property type="molecule type" value="Genomic_DNA"/>
</dbReference>
<evidence type="ECO:0000256" key="5">
    <source>
        <dbReference type="PROSITE-ProRule" id="PRU00409"/>
    </source>
</evidence>
<evidence type="ECO:0000256" key="1">
    <source>
        <dbReference type="ARBA" id="ARBA00022598"/>
    </source>
</evidence>
<dbReference type="GO" id="GO:0046872">
    <property type="term" value="F:metal ion binding"/>
    <property type="evidence" value="ECO:0007669"/>
    <property type="project" value="InterPro"/>
</dbReference>
<dbReference type="GO" id="GO:0005524">
    <property type="term" value="F:ATP binding"/>
    <property type="evidence" value="ECO:0007669"/>
    <property type="project" value="UniProtKB-UniRule"/>
</dbReference>
<dbReference type="Gene3D" id="3.40.50.20">
    <property type="match status" value="1"/>
</dbReference>
<feature type="domain" description="ATP-grasp" evidence="6">
    <location>
        <begin position="107"/>
        <end position="304"/>
    </location>
</feature>
<evidence type="ECO:0000256" key="4">
    <source>
        <dbReference type="ARBA" id="ARBA00022840"/>
    </source>
</evidence>
<evidence type="ECO:0000313" key="8">
    <source>
        <dbReference type="Proteomes" id="UP000199040"/>
    </source>
</evidence>
<accession>A0A1I2ZES3</accession>
<evidence type="ECO:0000313" key="7">
    <source>
        <dbReference type="EMBL" id="SFH36337.1"/>
    </source>
</evidence>
<dbReference type="GO" id="GO:0006164">
    <property type="term" value="P:purine nucleotide biosynthetic process"/>
    <property type="evidence" value="ECO:0007669"/>
    <property type="project" value="UniProtKB-KW"/>
</dbReference>
<organism evidence="7 8">
    <name type="scientific">Modicisalibacter xianhensis</name>
    <dbReference type="NCBI Taxonomy" id="442341"/>
    <lineage>
        <taxon>Bacteria</taxon>
        <taxon>Pseudomonadati</taxon>
        <taxon>Pseudomonadota</taxon>
        <taxon>Gammaproteobacteria</taxon>
        <taxon>Oceanospirillales</taxon>
        <taxon>Halomonadaceae</taxon>
        <taxon>Modicisalibacter</taxon>
    </lineage>
</organism>
<keyword evidence="2 5" id="KW-0547">Nucleotide-binding</keyword>
<proteinExistence type="predicted"/>
<evidence type="ECO:0000256" key="2">
    <source>
        <dbReference type="ARBA" id="ARBA00022741"/>
    </source>
</evidence>
<dbReference type="Proteomes" id="UP000199040">
    <property type="component" value="Unassembled WGS sequence"/>
</dbReference>
<dbReference type="PANTHER" id="PTHR43585">
    <property type="entry name" value="FUMIPYRROLE BIOSYNTHESIS PROTEIN C"/>
    <property type="match status" value="1"/>
</dbReference>
<dbReference type="RefSeq" id="WP_092843854.1">
    <property type="nucleotide sequence ID" value="NZ_FOPY01000003.1"/>
</dbReference>
<dbReference type="InterPro" id="IPR013815">
    <property type="entry name" value="ATP_grasp_subdomain_1"/>
</dbReference>
<name>A0A1I2ZES3_9GAMM</name>
<dbReference type="PANTHER" id="PTHR43585:SF2">
    <property type="entry name" value="ATP-GRASP ENZYME FSQD"/>
    <property type="match status" value="1"/>
</dbReference>
<protein>
    <submittedName>
        <fullName evidence="7">Biotin carboxylase</fullName>
    </submittedName>
</protein>
<sequence length="412" mass="45476">MKTILFLGASSTQVPPIVYAVEQGYHILTCDNRPSNPGHRLAHESYDISTTNKEKVLELAASRNIDGIVAYASDPAAPTAAFVAERLGLPGNPYESVLTLSQKDRFREFLQRNDFNTPRSRSFQDQAEAQEWLEQLDLPVYVKPIDSSGGKGITVLEDKDGFADAFAHAMNFSLEKKVVVEEKIRGKVGYQNDSDVFMVNGKLRFWIWGDSHFNHACSPPFQAASSYPGSLETRLEKKVCQELERLLGLLNFRSGAFNVEFLIDASDEIWFLEVGARNGGGGTVDAIKFASGVDMAKYTVDAALGGDCSSLKNRKTSGYWAECLVHSLVSGELESLDFSDELAGKVFQKTIWTNPGDLIYKATGSNHALGMMILKFESREEMNRMLDDISSHIFVKVRSGVMMGQETAALPA</sequence>
<dbReference type="GO" id="GO:0016874">
    <property type="term" value="F:ligase activity"/>
    <property type="evidence" value="ECO:0007669"/>
    <property type="project" value="UniProtKB-KW"/>
</dbReference>
<keyword evidence="3" id="KW-0658">Purine biosynthesis</keyword>
<dbReference type="SUPFAM" id="SSF56059">
    <property type="entry name" value="Glutathione synthetase ATP-binding domain-like"/>
    <property type="match status" value="1"/>
</dbReference>
<dbReference type="PROSITE" id="PS50975">
    <property type="entry name" value="ATP_GRASP"/>
    <property type="match status" value="1"/>
</dbReference>
<evidence type="ECO:0000256" key="3">
    <source>
        <dbReference type="ARBA" id="ARBA00022755"/>
    </source>
</evidence>
<reference evidence="7 8" key="1">
    <citation type="submission" date="2016-10" db="EMBL/GenBank/DDBJ databases">
        <authorList>
            <person name="de Groot N.N."/>
        </authorList>
    </citation>
    <scope>NUCLEOTIDE SEQUENCE [LARGE SCALE GENOMIC DNA]</scope>
    <source>
        <strain evidence="7 8">CGMCC 1.6848</strain>
    </source>
</reference>
<keyword evidence="4 5" id="KW-0067">ATP-binding</keyword>
<dbReference type="Pfam" id="PF02222">
    <property type="entry name" value="ATP-grasp"/>
    <property type="match status" value="1"/>
</dbReference>